<dbReference type="GO" id="GO:0030335">
    <property type="term" value="P:positive regulation of cell migration"/>
    <property type="evidence" value="ECO:0007669"/>
    <property type="project" value="TreeGrafter"/>
</dbReference>
<reference evidence="6" key="1">
    <citation type="submission" date="2018-06" db="EMBL/GenBank/DDBJ databases">
        <title>Genome assembly of Danube salmon.</title>
        <authorList>
            <person name="Macqueen D.J."/>
            <person name="Gundappa M.K."/>
        </authorList>
    </citation>
    <scope>NUCLEOTIDE SEQUENCE [LARGE SCALE GENOMIC DNA]</scope>
</reference>
<dbReference type="GO" id="GO:0005886">
    <property type="term" value="C:plasma membrane"/>
    <property type="evidence" value="ECO:0007669"/>
    <property type="project" value="TreeGrafter"/>
</dbReference>
<evidence type="ECO:0000256" key="2">
    <source>
        <dbReference type="PROSITE-ProRule" id="PRU00352"/>
    </source>
</evidence>
<dbReference type="GO" id="GO:0001755">
    <property type="term" value="P:neural crest cell migration"/>
    <property type="evidence" value="ECO:0007669"/>
    <property type="project" value="TreeGrafter"/>
</dbReference>
<reference evidence="5" key="2">
    <citation type="submission" date="2025-08" db="UniProtKB">
        <authorList>
            <consortium name="Ensembl"/>
        </authorList>
    </citation>
    <scope>IDENTIFICATION</scope>
</reference>
<dbReference type="GeneTree" id="ENSGT00940000159592"/>
<dbReference type="GO" id="GO:0045499">
    <property type="term" value="F:chemorepellent activity"/>
    <property type="evidence" value="ECO:0007669"/>
    <property type="project" value="TreeGrafter"/>
</dbReference>
<accession>A0A4W5NLX9</accession>
<dbReference type="GO" id="GO:0071526">
    <property type="term" value="P:semaphorin-plexin signaling pathway"/>
    <property type="evidence" value="ECO:0007669"/>
    <property type="project" value="TreeGrafter"/>
</dbReference>
<dbReference type="STRING" id="62062.ENSHHUP00000050310"/>
<evidence type="ECO:0000256" key="3">
    <source>
        <dbReference type="SAM" id="Phobius"/>
    </source>
</evidence>
<evidence type="ECO:0000256" key="1">
    <source>
        <dbReference type="ARBA" id="ARBA00023180"/>
    </source>
</evidence>
<keyword evidence="6" id="KW-1185">Reference proteome</keyword>
<dbReference type="SMART" id="SM00630">
    <property type="entry name" value="Sema"/>
    <property type="match status" value="1"/>
</dbReference>
<feature type="transmembrane region" description="Helical" evidence="3">
    <location>
        <begin position="656"/>
        <end position="678"/>
    </location>
</feature>
<proteinExistence type="predicted"/>
<dbReference type="Proteomes" id="UP000314982">
    <property type="component" value="Unassembled WGS sequence"/>
</dbReference>
<dbReference type="GO" id="GO:0030215">
    <property type="term" value="F:semaphorin receptor binding"/>
    <property type="evidence" value="ECO:0007669"/>
    <property type="project" value="InterPro"/>
</dbReference>
<keyword evidence="3" id="KW-0472">Membrane</keyword>
<comment type="caution">
    <text evidence="2">Lacks conserved residue(s) required for the propagation of feature annotation.</text>
</comment>
<dbReference type="PROSITE" id="PS51004">
    <property type="entry name" value="SEMA"/>
    <property type="match status" value="1"/>
</dbReference>
<dbReference type="SUPFAM" id="SSF101912">
    <property type="entry name" value="Sema domain"/>
    <property type="match status" value="1"/>
</dbReference>
<evidence type="ECO:0000259" key="4">
    <source>
        <dbReference type="PROSITE" id="PS51004"/>
    </source>
</evidence>
<dbReference type="InterPro" id="IPR036352">
    <property type="entry name" value="Semap_dom_sf"/>
</dbReference>
<dbReference type="Ensembl" id="ENSHHUT00000052109.1">
    <property type="protein sequence ID" value="ENSHHUP00000050310.1"/>
    <property type="gene ID" value="ENSHHUG00000030363.1"/>
</dbReference>
<dbReference type="PANTHER" id="PTHR11036">
    <property type="entry name" value="SEMAPHORIN"/>
    <property type="match status" value="1"/>
</dbReference>
<dbReference type="InterPro" id="IPR001627">
    <property type="entry name" value="Semap_dom"/>
</dbReference>
<dbReference type="PANTHER" id="PTHR11036:SF72">
    <property type="entry name" value="SEMAPHORIN-4F"/>
    <property type="match status" value="1"/>
</dbReference>
<sequence>MRNSRAEDYLCHQPTFFLMPLLNMPTTCFMAVILWLATGSTRCQTAIPNVHGGVGAVLGVSNASVLLLDPSSETLYLGARGSILFLHTSNLTWKHLAIKWEATEEKRKSCMGKGKTEDDCYNYICLLEVLKDGRIYVCGSYAYEPMCAFIDPGTFALVKEGGDKVKMENGKGKCPFDPRQPHTAVTADGVLYTASPSNFLGTEFDITRATGQQMRMDQSINWHSDPEFVSSALVRESPGDDDKIYFFFTENAREYDLYTKVRVTRVARVCKGDVGGFKTLQKRWTSFLKAQLVCQDRDSGQRYTVLTHAYPLEHRLGDPSSTHFYTLFTSQWKGERVSAVCVYSLADITKVFATGGFRDVKRNCANSRSPESVPDPRPGQCINDVLRAQGYNSSLRMPDRVLQFAKEHPLLTDTVNAAPLLVRRGTTYTRITATNISNSDAALLHLGTDQGELHSVSIVGRTATLLQEIPLTTSVEPVNNILIHQGHVVVGSPSSLSHVPVEGCRVYSSCQVCARAAGLGCVWDVNKKACVADSPVQRESEDPLKVCGTGEGRCSPVVKELRVKKGLVVLLPCDHPHLSPLPCIWEHPQGRHTQQHHSYLEVTVSGSSLGLYSCRCSAQGDYSWGREPCLTASYQLTMEDLSVEGRVDPGLWRSPVGVYISCVLLGALVGALGATVFLKRLCWRAAQHTPLEDRNGRGANQVQQVRGPTCYENKLVMSGTPGGQSGESVL</sequence>
<dbReference type="AlphaFoldDB" id="A0A4W5NLX9"/>
<dbReference type="InterPro" id="IPR027231">
    <property type="entry name" value="Semaphorin"/>
</dbReference>
<keyword evidence="3" id="KW-0812">Transmembrane</keyword>
<evidence type="ECO:0000313" key="6">
    <source>
        <dbReference type="Proteomes" id="UP000314982"/>
    </source>
</evidence>
<dbReference type="Pfam" id="PF01403">
    <property type="entry name" value="Sema"/>
    <property type="match status" value="1"/>
</dbReference>
<dbReference type="Gene3D" id="2.130.10.10">
    <property type="entry name" value="YVTN repeat-like/Quinoprotein amine dehydrogenase"/>
    <property type="match status" value="1"/>
</dbReference>
<reference evidence="5" key="3">
    <citation type="submission" date="2025-09" db="UniProtKB">
        <authorList>
            <consortium name="Ensembl"/>
        </authorList>
    </citation>
    <scope>IDENTIFICATION</scope>
</reference>
<dbReference type="InterPro" id="IPR015943">
    <property type="entry name" value="WD40/YVTN_repeat-like_dom_sf"/>
</dbReference>
<feature type="transmembrane region" description="Helical" evidence="3">
    <location>
        <begin position="16"/>
        <end position="37"/>
    </location>
</feature>
<evidence type="ECO:0000313" key="5">
    <source>
        <dbReference type="Ensembl" id="ENSHHUP00000050310.1"/>
    </source>
</evidence>
<organism evidence="5 6">
    <name type="scientific">Hucho hucho</name>
    <name type="common">huchen</name>
    <dbReference type="NCBI Taxonomy" id="62062"/>
    <lineage>
        <taxon>Eukaryota</taxon>
        <taxon>Metazoa</taxon>
        <taxon>Chordata</taxon>
        <taxon>Craniata</taxon>
        <taxon>Vertebrata</taxon>
        <taxon>Euteleostomi</taxon>
        <taxon>Actinopterygii</taxon>
        <taxon>Neopterygii</taxon>
        <taxon>Teleostei</taxon>
        <taxon>Protacanthopterygii</taxon>
        <taxon>Salmoniformes</taxon>
        <taxon>Salmonidae</taxon>
        <taxon>Salmoninae</taxon>
        <taxon>Hucho</taxon>
    </lineage>
</organism>
<protein>
    <recommendedName>
        <fullName evidence="4">Sema domain-containing protein</fullName>
    </recommendedName>
</protein>
<keyword evidence="1" id="KW-0325">Glycoprotein</keyword>
<dbReference type="GO" id="GO:0007411">
    <property type="term" value="P:axon guidance"/>
    <property type="evidence" value="ECO:0007669"/>
    <property type="project" value="TreeGrafter"/>
</dbReference>
<keyword evidence="3" id="KW-1133">Transmembrane helix</keyword>
<feature type="domain" description="Sema" evidence="4">
    <location>
        <begin position="42"/>
        <end position="501"/>
    </location>
</feature>
<name>A0A4W5NLX9_9TELE</name>